<dbReference type="Gene3D" id="1.10.287.110">
    <property type="entry name" value="DnaJ domain"/>
    <property type="match status" value="1"/>
</dbReference>
<dbReference type="AlphaFoldDB" id="A0A813M0Q8"/>
<name>A0A813M0Q8_POLGL</name>
<protein>
    <recommendedName>
        <fullName evidence="2">J domain-containing protein</fullName>
    </recommendedName>
</protein>
<dbReference type="Proteomes" id="UP000626109">
    <property type="component" value="Unassembled WGS sequence"/>
</dbReference>
<sequence>MKQGSSSSSSAPAGLPSSEELRAAARQGLAAVGAPRGSPAEEAEGVEVGDDVEVDFSSALGGDSGLAAARVFLVERGEALVRGEGSGSFVRTEVRSLFPSGAAIALLDHRAALGLTATAAPEEAARAFRRLAKQHHPDKGGDTATFLRVRRAFEALTLAVPALVEAPSHEGVGGSVRHQQQQKQQQTQQQQQQQQKQQQKQQRQQQQQQQPAMAMPSAAQTMQHPLDEATEQTPRRSGQRRSPRLSGSSPGSQTPPGINKVTTPPRRRLVRATDEDFQFSQVSPAASASPLASPDLRAMSPTSRLFPLLKTAKATALGDTAVCMIRRPARATDSAVRIG</sequence>
<dbReference type="PROSITE" id="PS50076">
    <property type="entry name" value="DNAJ_2"/>
    <property type="match status" value="1"/>
</dbReference>
<feature type="region of interest" description="Disordered" evidence="1">
    <location>
        <begin position="169"/>
        <end position="295"/>
    </location>
</feature>
<evidence type="ECO:0000256" key="1">
    <source>
        <dbReference type="SAM" id="MobiDB-lite"/>
    </source>
</evidence>
<dbReference type="SUPFAM" id="SSF81995">
    <property type="entry name" value="beta-sandwich domain of Sec23/24"/>
    <property type="match status" value="1"/>
</dbReference>
<feature type="compositionally biased region" description="Low complexity" evidence="1">
    <location>
        <begin position="179"/>
        <end position="210"/>
    </location>
</feature>
<gene>
    <name evidence="3" type="ORF">PGLA2088_LOCUS51506</name>
</gene>
<comment type="caution">
    <text evidence="3">The sequence shown here is derived from an EMBL/GenBank/DDBJ whole genome shotgun (WGS) entry which is preliminary data.</text>
</comment>
<feature type="compositionally biased region" description="Low complexity" evidence="1">
    <location>
        <begin position="283"/>
        <end position="294"/>
    </location>
</feature>
<dbReference type="InterPro" id="IPR036869">
    <property type="entry name" value="J_dom_sf"/>
</dbReference>
<dbReference type="Pfam" id="PF00226">
    <property type="entry name" value="DnaJ"/>
    <property type="match status" value="1"/>
</dbReference>
<evidence type="ECO:0000259" key="2">
    <source>
        <dbReference type="PROSITE" id="PS50076"/>
    </source>
</evidence>
<feature type="compositionally biased region" description="Low complexity" evidence="1">
    <location>
        <begin position="1"/>
        <end position="34"/>
    </location>
</feature>
<dbReference type="CDD" id="cd06257">
    <property type="entry name" value="DnaJ"/>
    <property type="match status" value="1"/>
</dbReference>
<evidence type="ECO:0000313" key="3">
    <source>
        <dbReference type="EMBL" id="CAE8743653.1"/>
    </source>
</evidence>
<dbReference type="EMBL" id="CAJNNW010037663">
    <property type="protein sequence ID" value="CAE8743653.1"/>
    <property type="molecule type" value="Genomic_DNA"/>
</dbReference>
<accession>A0A813M0Q8</accession>
<evidence type="ECO:0000313" key="4">
    <source>
        <dbReference type="Proteomes" id="UP000626109"/>
    </source>
</evidence>
<dbReference type="SUPFAM" id="SSF46565">
    <property type="entry name" value="Chaperone J-domain"/>
    <property type="match status" value="1"/>
</dbReference>
<reference evidence="3" key="1">
    <citation type="submission" date="2021-02" db="EMBL/GenBank/DDBJ databases">
        <authorList>
            <person name="Dougan E. K."/>
            <person name="Rhodes N."/>
            <person name="Thang M."/>
            <person name="Chan C."/>
        </authorList>
    </citation>
    <scope>NUCLEOTIDE SEQUENCE</scope>
</reference>
<organism evidence="3 4">
    <name type="scientific">Polarella glacialis</name>
    <name type="common">Dinoflagellate</name>
    <dbReference type="NCBI Taxonomy" id="89957"/>
    <lineage>
        <taxon>Eukaryota</taxon>
        <taxon>Sar</taxon>
        <taxon>Alveolata</taxon>
        <taxon>Dinophyceae</taxon>
        <taxon>Suessiales</taxon>
        <taxon>Suessiaceae</taxon>
        <taxon>Polarella</taxon>
    </lineage>
</organism>
<proteinExistence type="predicted"/>
<feature type="region of interest" description="Disordered" evidence="1">
    <location>
        <begin position="1"/>
        <end position="49"/>
    </location>
</feature>
<feature type="domain" description="J" evidence="2">
    <location>
        <begin position="108"/>
        <end position="173"/>
    </location>
</feature>
<feature type="compositionally biased region" description="Low complexity" evidence="1">
    <location>
        <begin position="244"/>
        <end position="257"/>
    </location>
</feature>
<dbReference type="InterPro" id="IPR001623">
    <property type="entry name" value="DnaJ_domain"/>
</dbReference>
<dbReference type="SMART" id="SM00271">
    <property type="entry name" value="DnaJ"/>
    <property type="match status" value="1"/>
</dbReference>